<dbReference type="InterPro" id="IPR047521">
    <property type="entry name" value="XPF_nuclease_EME1_ascomycetes"/>
</dbReference>
<evidence type="ECO:0000256" key="9">
    <source>
        <dbReference type="ARBA" id="ARBA00022842"/>
    </source>
</evidence>
<feature type="domain" description="ERCC4" evidence="15">
    <location>
        <begin position="376"/>
        <end position="626"/>
    </location>
</feature>
<gene>
    <name evidence="16" type="ORF">HYALB_00012222</name>
</gene>
<comment type="cofactor">
    <cofactor evidence="1">
        <name>Mg(2+)</name>
        <dbReference type="ChEBI" id="CHEBI:18420"/>
    </cofactor>
</comment>
<evidence type="ECO:0000256" key="6">
    <source>
        <dbReference type="ARBA" id="ARBA00022759"/>
    </source>
</evidence>
<keyword evidence="13" id="KW-0469">Meiosis</keyword>
<feature type="compositionally biased region" description="Polar residues" evidence="14">
    <location>
        <begin position="165"/>
        <end position="190"/>
    </location>
</feature>
<feature type="region of interest" description="Disordered" evidence="14">
    <location>
        <begin position="267"/>
        <end position="335"/>
    </location>
</feature>
<evidence type="ECO:0000256" key="14">
    <source>
        <dbReference type="SAM" id="MobiDB-lite"/>
    </source>
</evidence>
<dbReference type="InterPro" id="IPR033310">
    <property type="entry name" value="Mms4/EME1/EME2"/>
</dbReference>
<keyword evidence="11" id="KW-0234">DNA repair</keyword>
<dbReference type="GO" id="GO:0048476">
    <property type="term" value="C:Holliday junction resolvase complex"/>
    <property type="evidence" value="ECO:0007669"/>
    <property type="project" value="InterPro"/>
</dbReference>
<keyword evidence="12" id="KW-0539">Nucleus</keyword>
<keyword evidence="10" id="KW-0233">DNA recombination</keyword>
<dbReference type="EMBL" id="CAJVRM010000323">
    <property type="protein sequence ID" value="CAG8979595.1"/>
    <property type="molecule type" value="Genomic_DNA"/>
</dbReference>
<feature type="region of interest" description="Disordered" evidence="14">
    <location>
        <begin position="1"/>
        <end position="114"/>
    </location>
</feature>
<evidence type="ECO:0000313" key="17">
    <source>
        <dbReference type="Proteomes" id="UP000701801"/>
    </source>
</evidence>
<feature type="region of interest" description="Disordered" evidence="14">
    <location>
        <begin position="128"/>
        <end position="238"/>
    </location>
</feature>
<evidence type="ECO:0000256" key="12">
    <source>
        <dbReference type="ARBA" id="ARBA00023242"/>
    </source>
</evidence>
<comment type="subcellular location">
    <subcellularLocation>
        <location evidence="2">Nucleus</location>
    </subcellularLocation>
</comment>
<feature type="compositionally biased region" description="Basic and acidic residues" evidence="14">
    <location>
        <begin position="299"/>
        <end position="335"/>
    </location>
</feature>
<dbReference type="GO" id="GO:0046872">
    <property type="term" value="F:metal ion binding"/>
    <property type="evidence" value="ECO:0007669"/>
    <property type="project" value="UniProtKB-KW"/>
</dbReference>
<feature type="compositionally biased region" description="Polar residues" evidence="14">
    <location>
        <begin position="22"/>
        <end position="32"/>
    </location>
</feature>
<feature type="compositionally biased region" description="Polar residues" evidence="14">
    <location>
        <begin position="129"/>
        <end position="139"/>
    </location>
</feature>
<evidence type="ECO:0000256" key="3">
    <source>
        <dbReference type="ARBA" id="ARBA00005313"/>
    </source>
</evidence>
<evidence type="ECO:0000256" key="10">
    <source>
        <dbReference type="ARBA" id="ARBA00023172"/>
    </source>
</evidence>
<evidence type="ECO:0000256" key="1">
    <source>
        <dbReference type="ARBA" id="ARBA00001946"/>
    </source>
</evidence>
<comment type="similarity">
    <text evidence="3">Belongs to the EME1/MMS4 family.</text>
</comment>
<evidence type="ECO:0000259" key="15">
    <source>
        <dbReference type="SMART" id="SM00891"/>
    </source>
</evidence>
<dbReference type="Proteomes" id="UP000701801">
    <property type="component" value="Unassembled WGS sequence"/>
</dbReference>
<evidence type="ECO:0000256" key="11">
    <source>
        <dbReference type="ARBA" id="ARBA00023204"/>
    </source>
</evidence>
<evidence type="ECO:0000313" key="16">
    <source>
        <dbReference type="EMBL" id="CAG8979595.1"/>
    </source>
</evidence>
<dbReference type="GO" id="GO:0006302">
    <property type="term" value="P:double-strand break repair"/>
    <property type="evidence" value="ECO:0007669"/>
    <property type="project" value="TreeGrafter"/>
</dbReference>
<evidence type="ECO:0000256" key="4">
    <source>
        <dbReference type="ARBA" id="ARBA00022722"/>
    </source>
</evidence>
<comment type="caution">
    <text evidence="16">The sequence shown here is derived from an EMBL/GenBank/DDBJ whole genome shotgun (WGS) entry which is preliminary data.</text>
</comment>
<keyword evidence="7" id="KW-0227">DNA damage</keyword>
<dbReference type="GO" id="GO:0008821">
    <property type="term" value="F:crossover junction DNA endonuclease activity"/>
    <property type="evidence" value="ECO:0007669"/>
    <property type="project" value="TreeGrafter"/>
</dbReference>
<feature type="compositionally biased region" description="Polar residues" evidence="14">
    <location>
        <begin position="65"/>
        <end position="77"/>
    </location>
</feature>
<dbReference type="InterPro" id="IPR006166">
    <property type="entry name" value="ERCC4_domain"/>
</dbReference>
<feature type="compositionally biased region" description="Acidic residues" evidence="14">
    <location>
        <begin position="225"/>
        <end position="238"/>
    </location>
</feature>
<evidence type="ECO:0000256" key="5">
    <source>
        <dbReference type="ARBA" id="ARBA00022723"/>
    </source>
</evidence>
<dbReference type="GO" id="GO:0031573">
    <property type="term" value="P:mitotic intra-S DNA damage checkpoint signaling"/>
    <property type="evidence" value="ECO:0007669"/>
    <property type="project" value="TreeGrafter"/>
</dbReference>
<reference evidence="16" key="1">
    <citation type="submission" date="2021-07" db="EMBL/GenBank/DDBJ databases">
        <authorList>
            <person name="Durling M."/>
        </authorList>
    </citation>
    <scope>NUCLEOTIDE SEQUENCE</scope>
</reference>
<dbReference type="GO" id="GO:0031297">
    <property type="term" value="P:replication fork processing"/>
    <property type="evidence" value="ECO:0007669"/>
    <property type="project" value="TreeGrafter"/>
</dbReference>
<dbReference type="PANTHER" id="PTHR21077">
    <property type="entry name" value="EME1 PROTEIN"/>
    <property type="match status" value="1"/>
</dbReference>
<feature type="compositionally biased region" description="Low complexity" evidence="14">
    <location>
        <begin position="275"/>
        <end position="295"/>
    </location>
</feature>
<keyword evidence="8" id="KW-0378">Hydrolase</keyword>
<sequence length="673" mass="75049">MATITIDLISSSPAVSPIVPQRTKQPMATSRASSHKPPPAKNNGYLSLSDDDDDPFRSSPDKGTIPSTFPSSKPNVTKESRKKTKEQKYYILSDDDVESNIIAKPQPTKAIQEKDPFYFLSDDFDGTANFDNSFANNEPSTKRRRLSSSPEPSLPKAPRARDSTRSLSNTEASKTKPSQKRTATGLQRSKTAGAILESDPLIFTSSPDPFDGKRKKQSRARLETVEDEDEFASLGSDEEFPDLLTLRSTASQSQKNSKAALRKFKEAREAEKTGKPISIPISKPKPKVTSSKSTSNMTVEEKAEEKERKAKEKAEGAEKKLAAKEAEKEQKRLAKEQQARDKALAAELDKVNTLKIDKKVTAPEMVIQLSCSIDAHINAQIRKLAEQSGIDVEEYQDIQPLVKWKRKVESRYNDDAGQWETVPKHMKQENHIICLMKAKEFVALSLGEEGSDLDAHALKIRTNYPSHQIVYMIEGIAAWMRNNKKVQANQFADAVRSHAPNAEEPTTSGRARKRKTAEYVDEGMIEDALLRLQVVHGMLIHHTDAKIQTAEWVEIFTQYISIIPRKRQQESHNAAFCMESGQIKSGNDTPDTFNKILQQIIRITPGISQAIVAEHKIVQRLVQAFEDEGPGAVKDLCKATNKNGGFADKKVGQAASKRIFNVFMGRDEKSFDV</sequence>
<keyword evidence="6" id="KW-0255">Endonuclease</keyword>
<dbReference type="GO" id="GO:0003677">
    <property type="term" value="F:DNA binding"/>
    <property type="evidence" value="ECO:0007669"/>
    <property type="project" value="InterPro"/>
</dbReference>
<evidence type="ECO:0000256" key="13">
    <source>
        <dbReference type="ARBA" id="ARBA00023254"/>
    </source>
</evidence>
<dbReference type="Gene3D" id="1.10.150.670">
    <property type="entry name" value="Crossover junction endonuclease EME1, DNA-binding domain"/>
    <property type="match status" value="1"/>
</dbReference>
<keyword evidence="5" id="KW-0479">Metal-binding</keyword>
<keyword evidence="17" id="KW-1185">Reference proteome</keyword>
<protein>
    <recommendedName>
        <fullName evidence="15">ERCC4 domain-containing protein</fullName>
    </recommendedName>
</protein>
<dbReference type="Pfam" id="PF02732">
    <property type="entry name" value="ERCC4"/>
    <property type="match status" value="1"/>
</dbReference>
<dbReference type="OrthoDB" id="343092at2759"/>
<dbReference type="SMART" id="SM00891">
    <property type="entry name" value="ERCC4"/>
    <property type="match status" value="1"/>
</dbReference>
<organism evidence="16 17">
    <name type="scientific">Hymenoscyphus albidus</name>
    <dbReference type="NCBI Taxonomy" id="595503"/>
    <lineage>
        <taxon>Eukaryota</taxon>
        <taxon>Fungi</taxon>
        <taxon>Dikarya</taxon>
        <taxon>Ascomycota</taxon>
        <taxon>Pezizomycotina</taxon>
        <taxon>Leotiomycetes</taxon>
        <taxon>Helotiales</taxon>
        <taxon>Helotiaceae</taxon>
        <taxon>Hymenoscyphus</taxon>
    </lineage>
</organism>
<dbReference type="GO" id="GO:0000712">
    <property type="term" value="P:resolution of meiotic recombination intermediates"/>
    <property type="evidence" value="ECO:0007669"/>
    <property type="project" value="TreeGrafter"/>
</dbReference>
<keyword evidence="4" id="KW-0540">Nuclease</keyword>
<keyword evidence="9" id="KW-0460">Magnesium</keyword>
<accession>A0A9N9LQR5</accession>
<evidence type="ECO:0000256" key="7">
    <source>
        <dbReference type="ARBA" id="ARBA00022763"/>
    </source>
</evidence>
<dbReference type="InterPro" id="IPR042530">
    <property type="entry name" value="EME1/EME2_C"/>
</dbReference>
<dbReference type="CDD" id="cd20085">
    <property type="entry name" value="XPF_nuclease_Mms4"/>
    <property type="match status" value="1"/>
</dbReference>
<feature type="region of interest" description="Disordered" evidence="14">
    <location>
        <begin position="495"/>
        <end position="515"/>
    </location>
</feature>
<name>A0A9N9LQR5_9HELO</name>
<evidence type="ECO:0000256" key="8">
    <source>
        <dbReference type="ARBA" id="ARBA00022801"/>
    </source>
</evidence>
<dbReference type="AlphaFoldDB" id="A0A9N9LQR5"/>
<evidence type="ECO:0000256" key="2">
    <source>
        <dbReference type="ARBA" id="ARBA00004123"/>
    </source>
</evidence>
<proteinExistence type="inferred from homology"/>
<dbReference type="Gene3D" id="3.40.50.10130">
    <property type="match status" value="1"/>
</dbReference>
<feature type="compositionally biased region" description="Low complexity" evidence="14">
    <location>
        <begin position="9"/>
        <end position="20"/>
    </location>
</feature>
<dbReference type="GO" id="GO:0005634">
    <property type="term" value="C:nucleus"/>
    <property type="evidence" value="ECO:0007669"/>
    <property type="project" value="UniProtKB-SubCell"/>
</dbReference>
<dbReference type="PANTHER" id="PTHR21077:SF5">
    <property type="entry name" value="CROSSOVER JUNCTION ENDONUCLEASE MMS4"/>
    <property type="match status" value="1"/>
</dbReference>